<dbReference type="InterPro" id="IPR043502">
    <property type="entry name" value="DNA/RNA_pol_sf"/>
</dbReference>
<evidence type="ECO:0000256" key="8">
    <source>
        <dbReference type="ARBA" id="ARBA00022801"/>
    </source>
</evidence>
<dbReference type="GO" id="GO:0004519">
    <property type="term" value="F:endonuclease activity"/>
    <property type="evidence" value="ECO:0007669"/>
    <property type="project" value="UniProtKB-KW"/>
</dbReference>
<dbReference type="InterPro" id="IPR056924">
    <property type="entry name" value="SH3_Tf2-1"/>
</dbReference>
<dbReference type="InterPro" id="IPR050951">
    <property type="entry name" value="Retrovirus_Pol_polyprotein"/>
</dbReference>
<evidence type="ECO:0000256" key="12">
    <source>
        <dbReference type="ARBA" id="ARBA00022932"/>
    </source>
</evidence>
<dbReference type="FunFam" id="3.10.20.370:FF:000001">
    <property type="entry name" value="Retrovirus-related Pol polyprotein from transposon 17.6-like protein"/>
    <property type="match status" value="1"/>
</dbReference>
<dbReference type="Pfam" id="PF24626">
    <property type="entry name" value="SH3_Tf2-1"/>
    <property type="match status" value="1"/>
</dbReference>
<dbReference type="InterPro" id="IPR041588">
    <property type="entry name" value="Integrase_H2C2"/>
</dbReference>
<dbReference type="GO" id="GO:0003677">
    <property type="term" value="F:DNA binding"/>
    <property type="evidence" value="ECO:0007669"/>
    <property type="project" value="UniProtKB-KW"/>
</dbReference>
<dbReference type="Gene3D" id="1.10.340.70">
    <property type="match status" value="1"/>
</dbReference>
<evidence type="ECO:0000256" key="7">
    <source>
        <dbReference type="ARBA" id="ARBA00022759"/>
    </source>
</evidence>
<keyword evidence="6" id="KW-0064">Aspartyl protease</keyword>
<dbReference type="InterPro" id="IPR012337">
    <property type="entry name" value="RNaseH-like_sf"/>
</dbReference>
<evidence type="ECO:0000256" key="6">
    <source>
        <dbReference type="ARBA" id="ARBA00022750"/>
    </source>
</evidence>
<dbReference type="Gene3D" id="3.10.10.10">
    <property type="entry name" value="HIV Type 1 Reverse Transcriptase, subunit A, domain 1"/>
    <property type="match status" value="2"/>
</dbReference>
<evidence type="ECO:0000256" key="11">
    <source>
        <dbReference type="ARBA" id="ARBA00022918"/>
    </source>
</evidence>
<keyword evidence="14" id="KW-0233">DNA recombination</keyword>
<dbReference type="InterPro" id="IPR036397">
    <property type="entry name" value="RNaseH_sf"/>
</dbReference>
<dbReference type="Pfam" id="PF17917">
    <property type="entry name" value="RT_RNaseH"/>
    <property type="match status" value="1"/>
</dbReference>
<dbReference type="FunFam" id="3.10.10.10:FF:000002">
    <property type="entry name" value="Retrovirus-related Pol polyprotein from transposon 17.6-like protein"/>
    <property type="match status" value="1"/>
</dbReference>
<sequence>MEVLIDPPQTGVNAIDATALENIRVVSEFPDVFPDSLPGMPPERDIEFSIELVPGTAPIYKKAYRISGVELLEVKKQIDELLEKGFIRKSTSPWASPVLLTEKKDGTLRMCVDYRGLNAVTVKNKYPLPRIEDLFDQLKDIPKTAFISRYGLYEYTVMSFGLTNAPAFFMYMMNSVFMEYLDRFVVIFINDILIYSKTEEEHEEHLRLVLQKLREHKLYAKFSKCDFWIEEVKFLGHVISNGGIAVDQSKVSEVQNWKIPEDVKGIRSFLGLAGYYRRFIEGFSRIAKPMTALLEKNIKFQWTSACQKAFEELKKRLTTAPVLTFPDMHNPFSVYCDASRLGLGCVLMQEGKVVAYASRQLRDHEKNYPTHDLELAAVVHALKVWRHYLFGQKCDIYTDHKSLKYIFTQTELNMRQRRWLELIKDYDLEIHYHPGKANVVADALSRKSQISLLWARELPDELAIEFDRLSLGFLNNTEGTVSMEFEPTLEQEIKNGQLNDEKIKETRHRDFEWMPTAQYGMGIGCVPNIKSIRDLILKEAHETAYSIHSGSEKMYQDLKQKFWWYGMKREVAEYVALCDVCQRVKAEHQKPAGLLQLLKIPEWKWEEIGMDFIVGLPRTQSGFDSIWVVVDRLTKVAHFIPVKTTYSGAKLAELYMSRIVCLHGVPKKIVSDRGTQFTSHFWKRLHDSMGTKLNFSSAYHPQTDGQTERTNQILEDMLRACAIQYGTSWDKNLPYAEFSYNNSYQASIKMSPFQALYGRRCRTPLHWDQPGEKQLFGPGIIEDAERQVRMIRENLRIAQTRQKSYADNRRRDLEFAVGDYVYLKVSPIRGLRRFKVKGKLAPRYIGPFKIIDRKGEVAYQLELPDRLSGVHNVFHISQLKKCLRVPEEQLQEDELNVQDDLT</sequence>
<dbReference type="Proteomes" id="UP001341281">
    <property type="component" value="Chromosome 02"/>
</dbReference>
<dbReference type="EMBL" id="CP144746">
    <property type="protein sequence ID" value="WVZ59790.1"/>
    <property type="molecule type" value="Genomic_DNA"/>
</dbReference>
<keyword evidence="9" id="KW-0460">Magnesium</keyword>
<evidence type="ECO:0000256" key="10">
    <source>
        <dbReference type="ARBA" id="ARBA00022908"/>
    </source>
</evidence>
<dbReference type="FunFam" id="3.30.70.270:FF:000020">
    <property type="entry name" value="Transposon Tf2-6 polyprotein-like Protein"/>
    <property type="match status" value="1"/>
</dbReference>
<keyword evidence="12" id="KW-0239">DNA-directed DNA polymerase</keyword>
<keyword evidence="7" id="KW-0255">Endonuclease</keyword>
<dbReference type="CDD" id="cd09274">
    <property type="entry name" value="RNase_HI_RT_Ty3"/>
    <property type="match status" value="1"/>
</dbReference>
<evidence type="ECO:0000259" key="15">
    <source>
        <dbReference type="PROSITE" id="PS50994"/>
    </source>
</evidence>
<dbReference type="Gene3D" id="3.30.420.10">
    <property type="entry name" value="Ribonuclease H-like superfamily/Ribonuclease H"/>
    <property type="match status" value="1"/>
</dbReference>
<gene>
    <name evidence="16" type="ORF">U9M48_009889</name>
</gene>
<evidence type="ECO:0000256" key="9">
    <source>
        <dbReference type="ARBA" id="ARBA00022842"/>
    </source>
</evidence>
<protein>
    <recommendedName>
        <fullName evidence="15">Integrase catalytic domain-containing protein</fullName>
    </recommendedName>
</protein>
<evidence type="ECO:0000313" key="17">
    <source>
        <dbReference type="Proteomes" id="UP001341281"/>
    </source>
</evidence>
<keyword evidence="5" id="KW-0479">Metal-binding</keyword>
<evidence type="ECO:0000256" key="13">
    <source>
        <dbReference type="ARBA" id="ARBA00023125"/>
    </source>
</evidence>
<dbReference type="InterPro" id="IPR041373">
    <property type="entry name" value="RT_RNaseH"/>
</dbReference>
<dbReference type="GO" id="GO:0003964">
    <property type="term" value="F:RNA-directed DNA polymerase activity"/>
    <property type="evidence" value="ECO:0007669"/>
    <property type="project" value="UniProtKB-KW"/>
</dbReference>
<evidence type="ECO:0000256" key="1">
    <source>
        <dbReference type="ARBA" id="ARBA00022670"/>
    </source>
</evidence>
<dbReference type="PROSITE" id="PS50994">
    <property type="entry name" value="INTEGRASE"/>
    <property type="match status" value="1"/>
</dbReference>
<dbReference type="GO" id="GO:0003887">
    <property type="term" value="F:DNA-directed DNA polymerase activity"/>
    <property type="evidence" value="ECO:0007669"/>
    <property type="project" value="UniProtKB-KW"/>
</dbReference>
<organism evidence="16 17">
    <name type="scientific">Paspalum notatum var. saurae</name>
    <dbReference type="NCBI Taxonomy" id="547442"/>
    <lineage>
        <taxon>Eukaryota</taxon>
        <taxon>Viridiplantae</taxon>
        <taxon>Streptophyta</taxon>
        <taxon>Embryophyta</taxon>
        <taxon>Tracheophyta</taxon>
        <taxon>Spermatophyta</taxon>
        <taxon>Magnoliopsida</taxon>
        <taxon>Liliopsida</taxon>
        <taxon>Poales</taxon>
        <taxon>Poaceae</taxon>
        <taxon>PACMAD clade</taxon>
        <taxon>Panicoideae</taxon>
        <taxon>Andropogonodae</taxon>
        <taxon>Paspaleae</taxon>
        <taxon>Paspalinae</taxon>
        <taxon>Paspalum</taxon>
    </lineage>
</organism>
<dbReference type="InterPro" id="IPR043128">
    <property type="entry name" value="Rev_trsase/Diguanyl_cyclase"/>
</dbReference>
<dbReference type="CDD" id="cd01647">
    <property type="entry name" value="RT_LTR"/>
    <property type="match status" value="1"/>
</dbReference>
<dbReference type="GO" id="GO:0046872">
    <property type="term" value="F:metal ion binding"/>
    <property type="evidence" value="ECO:0007669"/>
    <property type="project" value="UniProtKB-KW"/>
</dbReference>
<keyword evidence="3" id="KW-0548">Nucleotidyltransferase</keyword>
<dbReference type="PANTHER" id="PTHR37984">
    <property type="entry name" value="PROTEIN CBG26694"/>
    <property type="match status" value="1"/>
</dbReference>
<dbReference type="InterPro" id="IPR000477">
    <property type="entry name" value="RT_dom"/>
</dbReference>
<keyword evidence="4" id="KW-0540">Nuclease</keyword>
<keyword evidence="11" id="KW-0695">RNA-directed DNA polymerase</keyword>
<proteinExistence type="predicted"/>
<evidence type="ECO:0000256" key="4">
    <source>
        <dbReference type="ARBA" id="ARBA00022722"/>
    </source>
</evidence>
<keyword evidence="8" id="KW-0378">Hydrolase</keyword>
<dbReference type="PANTHER" id="PTHR37984:SF5">
    <property type="entry name" value="PROTEIN NYNRIN-LIKE"/>
    <property type="match status" value="1"/>
</dbReference>
<name>A0AAQ3SS65_PASNO</name>
<evidence type="ECO:0000256" key="5">
    <source>
        <dbReference type="ARBA" id="ARBA00022723"/>
    </source>
</evidence>
<dbReference type="GO" id="GO:0006508">
    <property type="term" value="P:proteolysis"/>
    <property type="evidence" value="ECO:0007669"/>
    <property type="project" value="UniProtKB-KW"/>
</dbReference>
<dbReference type="GO" id="GO:0006310">
    <property type="term" value="P:DNA recombination"/>
    <property type="evidence" value="ECO:0007669"/>
    <property type="project" value="UniProtKB-KW"/>
</dbReference>
<keyword evidence="13" id="KW-0238">DNA-binding</keyword>
<feature type="domain" description="Integrase catalytic" evidence="15">
    <location>
        <begin position="597"/>
        <end position="760"/>
    </location>
</feature>
<keyword evidence="17" id="KW-1185">Reference proteome</keyword>
<accession>A0AAQ3SS65</accession>
<dbReference type="FunFam" id="3.30.420.10:FF:000032">
    <property type="entry name" value="Retrovirus-related Pol polyprotein from transposon 297-like Protein"/>
    <property type="match status" value="1"/>
</dbReference>
<dbReference type="GO" id="GO:0004190">
    <property type="term" value="F:aspartic-type endopeptidase activity"/>
    <property type="evidence" value="ECO:0007669"/>
    <property type="project" value="UniProtKB-KW"/>
</dbReference>
<evidence type="ECO:0000256" key="3">
    <source>
        <dbReference type="ARBA" id="ARBA00022695"/>
    </source>
</evidence>
<dbReference type="AlphaFoldDB" id="A0AAQ3SS65"/>
<reference evidence="16 17" key="1">
    <citation type="submission" date="2024-02" db="EMBL/GenBank/DDBJ databases">
        <title>High-quality chromosome-scale genome assembly of Pensacola bahiagrass (Paspalum notatum Flugge var. saurae).</title>
        <authorList>
            <person name="Vega J.M."/>
            <person name="Podio M."/>
            <person name="Orjuela J."/>
            <person name="Siena L.A."/>
            <person name="Pessino S.C."/>
            <person name="Combes M.C."/>
            <person name="Mariac C."/>
            <person name="Albertini E."/>
            <person name="Pupilli F."/>
            <person name="Ortiz J.P.A."/>
            <person name="Leblanc O."/>
        </authorList>
    </citation>
    <scope>NUCLEOTIDE SEQUENCE [LARGE SCALE GENOMIC DNA]</scope>
    <source>
        <strain evidence="16">R1</strain>
        <tissue evidence="16">Leaf</tissue>
    </source>
</reference>
<dbReference type="SUPFAM" id="SSF53098">
    <property type="entry name" value="Ribonuclease H-like"/>
    <property type="match status" value="1"/>
</dbReference>
<dbReference type="Gene3D" id="3.30.70.270">
    <property type="match status" value="3"/>
</dbReference>
<dbReference type="FunFam" id="3.30.70.270:FF:000003">
    <property type="entry name" value="Transposon Ty3-G Gag-Pol polyprotein"/>
    <property type="match status" value="1"/>
</dbReference>
<keyword evidence="1" id="KW-0645">Protease</keyword>
<keyword evidence="10" id="KW-0229">DNA integration</keyword>
<dbReference type="Pfam" id="PF00078">
    <property type="entry name" value="RVT_1"/>
    <property type="match status" value="1"/>
</dbReference>
<keyword evidence="2" id="KW-0808">Transferase</keyword>
<dbReference type="SUPFAM" id="SSF56672">
    <property type="entry name" value="DNA/RNA polymerases"/>
    <property type="match status" value="1"/>
</dbReference>
<dbReference type="GO" id="GO:0015074">
    <property type="term" value="P:DNA integration"/>
    <property type="evidence" value="ECO:0007669"/>
    <property type="project" value="UniProtKB-KW"/>
</dbReference>
<evidence type="ECO:0000313" key="16">
    <source>
        <dbReference type="EMBL" id="WVZ59790.1"/>
    </source>
</evidence>
<dbReference type="InterPro" id="IPR001584">
    <property type="entry name" value="Integrase_cat-core"/>
</dbReference>
<dbReference type="Pfam" id="PF17921">
    <property type="entry name" value="Integrase_H2C2"/>
    <property type="match status" value="1"/>
</dbReference>
<evidence type="ECO:0000256" key="2">
    <source>
        <dbReference type="ARBA" id="ARBA00022679"/>
    </source>
</evidence>
<evidence type="ECO:0000256" key="14">
    <source>
        <dbReference type="ARBA" id="ARBA00023172"/>
    </source>
</evidence>